<dbReference type="InterPro" id="IPR003660">
    <property type="entry name" value="HAMP_dom"/>
</dbReference>
<dbReference type="CDD" id="cd06225">
    <property type="entry name" value="HAMP"/>
    <property type="match status" value="1"/>
</dbReference>
<keyword evidence="7 13" id="KW-0812">Transmembrane</keyword>
<comment type="function">
    <text evidence="11">Member of the two-component regulatory system BvgS/BvgA. Phosphorylates BvgA via a four-step phosphorelay in response to environmental signals.</text>
</comment>
<dbReference type="InterPro" id="IPR003594">
    <property type="entry name" value="HATPase_dom"/>
</dbReference>
<dbReference type="EMBL" id="NMRN01000011">
    <property type="protein sequence ID" value="PAS93936.1"/>
    <property type="molecule type" value="Genomic_DNA"/>
</dbReference>
<sequence length="497" mass="53760">MKFGLRSKIILSAALMTFATTASIAITATWLYVSHHVETLQSRSSAVARSLAIQLERLAGLGIAVGDIVGFEEQCQEAVRAYPGVAFAQIVGLDGIVLFDNRPGHTGTRLQTPLLGESLQIGELVAQRPEDGHYLVLMPVYDPAGSRVATSVVGFPSSLVEATISHTMALGGSVGLLVAGFSLLLLYKLLQHFVIKPIDALVAAMSHVRDNPGDYSVRVPEQREDEFGVLVNGFNQLLRNIEEREKELILARDASDKANRMKSDFLAAMSHDLRTPMHAILSMNELLQGTHLTDKQRRYAFNVQKAGQWLLGIINDILAFAKIEAGKLELMSSPFDLHQLVEDTVTLQEDFARSKNLGLSFRIAPDLSAQMLGDGPRLMQMLTNLISNAIKFTDAGNIHLDVMQANNCVAFSVTDTGIGIDADKVAQLFEPFVQVATPDSHRRSGSGLGLSIVKQLAEAMGGEVGVDSAPGNGATFWFTARLEAIDENVPLTSNAKG</sequence>
<keyword evidence="5" id="KW-0597">Phosphoprotein</keyword>
<dbReference type="PROSITE" id="PS50885">
    <property type="entry name" value="HAMP"/>
    <property type="match status" value="1"/>
</dbReference>
<keyword evidence="9 13" id="KW-1133">Transmembrane helix</keyword>
<evidence type="ECO:0000256" key="2">
    <source>
        <dbReference type="ARBA" id="ARBA00004651"/>
    </source>
</evidence>
<evidence type="ECO:0000256" key="4">
    <source>
        <dbReference type="ARBA" id="ARBA00022475"/>
    </source>
</evidence>
<reference evidence="17 18" key="2">
    <citation type="submission" date="2017-07" db="EMBL/GenBank/DDBJ databases">
        <title>Candidatus Dactylopiibacterium carminicum, a nitrogen-fixing symbiont of the cochineal insect Dactylopius coccus and Dactylopius opuntiae (Hemiptera: Coccoidea: Dactylopiidae).</title>
        <authorList>
            <person name="Vera A."/>
        </authorList>
    </citation>
    <scope>NUCLEOTIDE SEQUENCE [LARGE SCALE GENOMIC DNA]</scope>
    <source>
        <strain evidence="17 18">NFDCM</strain>
    </source>
</reference>
<dbReference type="Pfam" id="PF00512">
    <property type="entry name" value="HisKA"/>
    <property type="match status" value="1"/>
</dbReference>
<dbReference type="InterPro" id="IPR036097">
    <property type="entry name" value="HisK_dim/P_sf"/>
</dbReference>
<dbReference type="PRINTS" id="PR00344">
    <property type="entry name" value="BCTRLSENSOR"/>
</dbReference>
<evidence type="ECO:0000256" key="6">
    <source>
        <dbReference type="ARBA" id="ARBA00022679"/>
    </source>
</evidence>
<dbReference type="Pfam" id="PF02518">
    <property type="entry name" value="HATPase_c"/>
    <property type="match status" value="1"/>
</dbReference>
<dbReference type="GO" id="GO:0005886">
    <property type="term" value="C:plasma membrane"/>
    <property type="evidence" value="ECO:0007669"/>
    <property type="project" value="UniProtKB-SubCell"/>
</dbReference>
<dbReference type="SUPFAM" id="SSF47384">
    <property type="entry name" value="Homodimeric domain of signal transducing histidine kinase"/>
    <property type="match status" value="1"/>
</dbReference>
<keyword evidence="10" id="KW-0902">Two-component regulatory system</keyword>
<dbReference type="EMBL" id="MDUX01000013">
    <property type="protein sequence ID" value="KAF7599825.1"/>
    <property type="molecule type" value="Genomic_DNA"/>
</dbReference>
<dbReference type="Pfam" id="PF00672">
    <property type="entry name" value="HAMP"/>
    <property type="match status" value="1"/>
</dbReference>
<dbReference type="SUPFAM" id="SSF55874">
    <property type="entry name" value="ATPase domain of HSP90 chaperone/DNA topoisomerase II/histidine kinase"/>
    <property type="match status" value="1"/>
</dbReference>
<evidence type="ECO:0000256" key="1">
    <source>
        <dbReference type="ARBA" id="ARBA00000085"/>
    </source>
</evidence>
<evidence type="ECO:0000256" key="9">
    <source>
        <dbReference type="ARBA" id="ARBA00022989"/>
    </source>
</evidence>
<feature type="domain" description="Histidine kinase" evidence="14">
    <location>
        <begin position="268"/>
        <end position="484"/>
    </location>
</feature>
<dbReference type="OrthoDB" id="567977at2"/>
<dbReference type="SMART" id="SM00388">
    <property type="entry name" value="HisKA"/>
    <property type="match status" value="1"/>
</dbReference>
<dbReference type="Gene3D" id="1.10.287.130">
    <property type="match status" value="1"/>
</dbReference>
<keyword evidence="19" id="KW-1185">Reference proteome</keyword>
<name>A0A272EV53_9RHOO</name>
<evidence type="ECO:0000256" key="3">
    <source>
        <dbReference type="ARBA" id="ARBA00012438"/>
    </source>
</evidence>
<protein>
    <recommendedName>
        <fullName evidence="12">Virulence sensor protein BvgS</fullName>
        <ecNumber evidence="3">2.7.13.3</ecNumber>
    </recommendedName>
</protein>
<comment type="catalytic activity">
    <reaction evidence="1">
        <text>ATP + protein L-histidine = ADP + protein N-phospho-L-histidine.</text>
        <dbReference type="EC" id="2.7.13.3"/>
    </reaction>
</comment>
<dbReference type="CDD" id="cd16922">
    <property type="entry name" value="HATPase_EvgS-ArcB-TorS-like"/>
    <property type="match status" value="1"/>
</dbReference>
<dbReference type="SMART" id="SM00387">
    <property type="entry name" value="HATPase_c"/>
    <property type="match status" value="1"/>
</dbReference>
<dbReference type="SMART" id="SM00304">
    <property type="entry name" value="HAMP"/>
    <property type="match status" value="1"/>
</dbReference>
<dbReference type="GO" id="GO:0000155">
    <property type="term" value="F:phosphorelay sensor kinase activity"/>
    <property type="evidence" value="ECO:0007669"/>
    <property type="project" value="InterPro"/>
</dbReference>
<comment type="caution">
    <text evidence="17">The sequence shown here is derived from an EMBL/GenBank/DDBJ whole genome shotgun (WGS) entry which is preliminary data.</text>
</comment>
<dbReference type="PROSITE" id="PS50109">
    <property type="entry name" value="HIS_KIN"/>
    <property type="match status" value="1"/>
</dbReference>
<dbReference type="EC" id="2.7.13.3" evidence="3"/>
<dbReference type="InterPro" id="IPR036890">
    <property type="entry name" value="HATPase_C_sf"/>
</dbReference>
<evidence type="ECO:0000256" key="13">
    <source>
        <dbReference type="SAM" id="Phobius"/>
    </source>
</evidence>
<evidence type="ECO:0000259" key="14">
    <source>
        <dbReference type="PROSITE" id="PS50109"/>
    </source>
</evidence>
<feature type="domain" description="HAMP" evidence="15">
    <location>
        <begin position="192"/>
        <end position="246"/>
    </location>
</feature>
<gene>
    <name evidence="16" type="ORF">BGI27_05740</name>
    <name evidence="17" type="ORF">CGU29_05745</name>
</gene>
<evidence type="ECO:0000256" key="7">
    <source>
        <dbReference type="ARBA" id="ARBA00022692"/>
    </source>
</evidence>
<evidence type="ECO:0000256" key="12">
    <source>
        <dbReference type="ARBA" id="ARBA00070152"/>
    </source>
</evidence>
<dbReference type="Proteomes" id="UP000216107">
    <property type="component" value="Unassembled WGS sequence"/>
</dbReference>
<evidence type="ECO:0000256" key="5">
    <source>
        <dbReference type="ARBA" id="ARBA00022553"/>
    </source>
</evidence>
<organism evidence="17 18">
    <name type="scientific">Candidatus Dactylopiibacterium carminicum</name>
    <dbReference type="NCBI Taxonomy" id="857335"/>
    <lineage>
        <taxon>Bacteria</taxon>
        <taxon>Pseudomonadati</taxon>
        <taxon>Pseudomonadota</taxon>
        <taxon>Betaproteobacteria</taxon>
        <taxon>Rhodocyclales</taxon>
        <taxon>Rhodocyclaceae</taxon>
        <taxon>Candidatus Dactylopiibacterium</taxon>
    </lineage>
</organism>
<evidence type="ECO:0000259" key="15">
    <source>
        <dbReference type="PROSITE" id="PS50885"/>
    </source>
</evidence>
<dbReference type="InterPro" id="IPR029151">
    <property type="entry name" value="Sensor-like_sf"/>
</dbReference>
<keyword evidence="4" id="KW-1003">Cell membrane</keyword>
<reference evidence="16 19" key="1">
    <citation type="submission" date="2016-08" db="EMBL/GenBank/DDBJ databases">
        <title>Candidatus Dactylopiibacterium carminicum genome sequence.</title>
        <authorList>
            <person name="Ramirez-Puebla S.T."/>
            <person name="Ormeno-Orrillo E."/>
            <person name="Vera-Ponce De Leon A."/>
            <person name="Luis L."/>
            <person name="Sanchez-Flores A."/>
            <person name="Monica R."/>
            <person name="Martinez-Romero E."/>
        </authorList>
    </citation>
    <scope>NUCLEOTIDE SEQUENCE [LARGE SCALE GENOMIC DNA]</scope>
    <source>
        <strain evidence="16">END1</strain>
    </source>
</reference>
<dbReference type="InterPro" id="IPR003661">
    <property type="entry name" value="HisK_dim/P_dom"/>
</dbReference>
<dbReference type="PANTHER" id="PTHR45339:SF1">
    <property type="entry name" value="HYBRID SIGNAL TRANSDUCTION HISTIDINE KINASE J"/>
    <property type="match status" value="1"/>
</dbReference>
<keyword evidence="6" id="KW-0808">Transferase</keyword>
<dbReference type="SUPFAM" id="SSF158472">
    <property type="entry name" value="HAMP domain-like"/>
    <property type="match status" value="1"/>
</dbReference>
<dbReference type="Proteomes" id="UP000623509">
    <property type="component" value="Unassembled WGS sequence"/>
</dbReference>
<dbReference type="SUPFAM" id="SSF103190">
    <property type="entry name" value="Sensory domain-like"/>
    <property type="match status" value="1"/>
</dbReference>
<proteinExistence type="predicted"/>
<dbReference type="AlphaFoldDB" id="A0A272EV53"/>
<evidence type="ECO:0000256" key="11">
    <source>
        <dbReference type="ARBA" id="ARBA00058004"/>
    </source>
</evidence>
<comment type="subcellular location">
    <subcellularLocation>
        <location evidence="2">Cell membrane</location>
        <topology evidence="2">Multi-pass membrane protein</topology>
    </subcellularLocation>
</comment>
<accession>A0A272EV53</accession>
<keyword evidence="8" id="KW-0418">Kinase</keyword>
<evidence type="ECO:0000313" key="19">
    <source>
        <dbReference type="Proteomes" id="UP000623509"/>
    </source>
</evidence>
<evidence type="ECO:0000313" key="17">
    <source>
        <dbReference type="EMBL" id="PAS93936.1"/>
    </source>
</evidence>
<dbReference type="FunFam" id="3.30.565.10:FF:000010">
    <property type="entry name" value="Sensor histidine kinase RcsC"/>
    <property type="match status" value="1"/>
</dbReference>
<evidence type="ECO:0000256" key="10">
    <source>
        <dbReference type="ARBA" id="ARBA00023012"/>
    </source>
</evidence>
<dbReference type="PANTHER" id="PTHR45339">
    <property type="entry name" value="HYBRID SIGNAL TRANSDUCTION HISTIDINE KINASE J"/>
    <property type="match status" value="1"/>
</dbReference>
<dbReference type="Gene3D" id="6.10.340.10">
    <property type="match status" value="1"/>
</dbReference>
<evidence type="ECO:0000256" key="8">
    <source>
        <dbReference type="ARBA" id="ARBA00022777"/>
    </source>
</evidence>
<dbReference type="InterPro" id="IPR004358">
    <property type="entry name" value="Sig_transdc_His_kin-like_C"/>
</dbReference>
<keyword evidence="13" id="KW-0472">Membrane</keyword>
<dbReference type="InterPro" id="IPR005467">
    <property type="entry name" value="His_kinase_dom"/>
</dbReference>
<evidence type="ECO:0000313" key="16">
    <source>
        <dbReference type="EMBL" id="KAF7599825.1"/>
    </source>
</evidence>
<dbReference type="RefSeq" id="WP_095523953.1">
    <property type="nucleotide sequence ID" value="NZ_MDUX01000013.1"/>
</dbReference>
<evidence type="ECO:0000313" key="18">
    <source>
        <dbReference type="Proteomes" id="UP000216107"/>
    </source>
</evidence>
<feature type="transmembrane region" description="Helical" evidence="13">
    <location>
        <begin position="168"/>
        <end position="187"/>
    </location>
</feature>
<dbReference type="Gene3D" id="3.30.565.10">
    <property type="entry name" value="Histidine kinase-like ATPase, C-terminal domain"/>
    <property type="match status" value="1"/>
</dbReference>
<dbReference type="CDD" id="cd00082">
    <property type="entry name" value="HisKA"/>
    <property type="match status" value="1"/>
</dbReference>